<protein>
    <submittedName>
        <fullName evidence="1">Uncharacterized protein</fullName>
    </submittedName>
</protein>
<gene>
    <name evidence="1" type="ORF">BaRGS_00024972</name>
</gene>
<comment type="caution">
    <text evidence="1">The sequence shown here is derived from an EMBL/GenBank/DDBJ whole genome shotgun (WGS) entry which is preliminary data.</text>
</comment>
<dbReference type="AlphaFoldDB" id="A0ABD0K9Y4"/>
<keyword evidence="2" id="KW-1185">Reference proteome</keyword>
<dbReference type="Proteomes" id="UP001519460">
    <property type="component" value="Unassembled WGS sequence"/>
</dbReference>
<name>A0ABD0K9Y4_9CAEN</name>
<reference evidence="1 2" key="1">
    <citation type="journal article" date="2023" name="Sci. Data">
        <title>Genome assembly of the Korean intertidal mud-creeper Batillaria attramentaria.</title>
        <authorList>
            <person name="Patra A.K."/>
            <person name="Ho P.T."/>
            <person name="Jun S."/>
            <person name="Lee S.J."/>
            <person name="Kim Y."/>
            <person name="Won Y.J."/>
        </authorList>
    </citation>
    <scope>NUCLEOTIDE SEQUENCE [LARGE SCALE GENOMIC DNA]</scope>
    <source>
        <strain evidence="1">Wonlab-2016</strain>
    </source>
</reference>
<dbReference type="EMBL" id="JACVVK020000221">
    <property type="protein sequence ID" value="KAK7483756.1"/>
    <property type="molecule type" value="Genomic_DNA"/>
</dbReference>
<accession>A0ABD0K9Y4</accession>
<evidence type="ECO:0000313" key="2">
    <source>
        <dbReference type="Proteomes" id="UP001519460"/>
    </source>
</evidence>
<organism evidence="1 2">
    <name type="scientific">Batillaria attramentaria</name>
    <dbReference type="NCBI Taxonomy" id="370345"/>
    <lineage>
        <taxon>Eukaryota</taxon>
        <taxon>Metazoa</taxon>
        <taxon>Spiralia</taxon>
        <taxon>Lophotrochozoa</taxon>
        <taxon>Mollusca</taxon>
        <taxon>Gastropoda</taxon>
        <taxon>Caenogastropoda</taxon>
        <taxon>Sorbeoconcha</taxon>
        <taxon>Cerithioidea</taxon>
        <taxon>Batillariidae</taxon>
        <taxon>Batillaria</taxon>
    </lineage>
</organism>
<sequence>MPLRTAGKRMSLVRAATHCTRAQDVSPMFPDSRSPRLSVPDKTLRLRKRIDAFYSQEGRHFEMAGKENGDSCRHFDAGGHYL</sequence>
<proteinExistence type="predicted"/>
<evidence type="ECO:0000313" key="1">
    <source>
        <dbReference type="EMBL" id="KAK7483756.1"/>
    </source>
</evidence>